<accession>A0ABS2KT30</accession>
<proteinExistence type="predicted"/>
<reference evidence="1 2" key="1">
    <citation type="submission" date="2021-01" db="EMBL/GenBank/DDBJ databases">
        <title>Genomics of switchgrass bacterial isolates.</title>
        <authorList>
            <person name="Shade A."/>
        </authorList>
    </citation>
    <scope>NUCLEOTIDE SEQUENCE [LARGE SCALE GENOMIC DNA]</scope>
    <source>
        <strain evidence="1 2">PvP111</strain>
    </source>
</reference>
<keyword evidence="2" id="KW-1185">Reference proteome</keyword>
<evidence type="ECO:0000313" key="1">
    <source>
        <dbReference type="EMBL" id="MBM7415108.1"/>
    </source>
</evidence>
<organism evidence="1 2">
    <name type="scientific">Rhodococcoides corynebacterioides</name>
    <dbReference type="NCBI Taxonomy" id="53972"/>
    <lineage>
        <taxon>Bacteria</taxon>
        <taxon>Bacillati</taxon>
        <taxon>Actinomycetota</taxon>
        <taxon>Actinomycetes</taxon>
        <taxon>Mycobacteriales</taxon>
        <taxon>Nocardiaceae</taxon>
        <taxon>Rhodococcoides</taxon>
    </lineage>
</organism>
<dbReference type="Proteomes" id="UP000703038">
    <property type="component" value="Unassembled WGS sequence"/>
</dbReference>
<evidence type="ECO:0000313" key="2">
    <source>
        <dbReference type="Proteomes" id="UP000703038"/>
    </source>
</evidence>
<protein>
    <submittedName>
        <fullName evidence="1">Uncharacterized protein</fullName>
    </submittedName>
</protein>
<comment type="caution">
    <text evidence="1">The sequence shown here is derived from an EMBL/GenBank/DDBJ whole genome shotgun (WGS) entry which is preliminary data.</text>
</comment>
<gene>
    <name evidence="1" type="ORF">JOE42_001841</name>
</gene>
<name>A0ABS2KT30_9NOCA</name>
<sequence>MRAVSAASVVALIVAVLVLGVLNPVRGSSVRTDALGPDNDETAAQYVARVDPPTGDGDRWALVSFTRSMRADEIAPTVDGIRVSVVYAHVPIDRVQTPLVVVPVPDTDSVLASSVRLAAGLVPPGRDERGNAIAAVVRSRLQADCACAAGVLIRASVPELAALAGRDGIRAVEALPGDAIYGRFAVAPLYPERDGDAVQPDDGPVPAS</sequence>
<dbReference type="EMBL" id="JAFBBK010000001">
    <property type="protein sequence ID" value="MBM7415108.1"/>
    <property type="molecule type" value="Genomic_DNA"/>
</dbReference>
<dbReference type="RefSeq" id="WP_307806214.1">
    <property type="nucleotide sequence ID" value="NZ_JAFBBK010000001.1"/>
</dbReference>